<proteinExistence type="predicted"/>
<protein>
    <recommendedName>
        <fullName evidence="6">ABC-2 type transporter transmembrane domain-containing protein</fullName>
    </recommendedName>
</protein>
<dbReference type="OrthoDB" id="9771731at2"/>
<dbReference type="GO" id="GO:0140359">
    <property type="term" value="F:ABC-type transporter activity"/>
    <property type="evidence" value="ECO:0007669"/>
    <property type="project" value="InterPro"/>
</dbReference>
<dbReference type="eggNOG" id="COG0842">
    <property type="taxonomic scope" value="Bacteria"/>
</dbReference>
<feature type="transmembrane region" description="Helical" evidence="5">
    <location>
        <begin position="241"/>
        <end position="264"/>
    </location>
</feature>
<evidence type="ECO:0000259" key="6">
    <source>
        <dbReference type="Pfam" id="PF12698"/>
    </source>
</evidence>
<feature type="transmembrane region" description="Helical" evidence="5">
    <location>
        <begin position="20"/>
        <end position="41"/>
    </location>
</feature>
<dbReference type="PANTHER" id="PTHR43027:SF1">
    <property type="entry name" value="DOXORUBICIN RESISTANCE ABC TRANSPORTER PERMEASE PROTEIN DRRC-RELATED"/>
    <property type="match status" value="1"/>
</dbReference>
<evidence type="ECO:0000256" key="2">
    <source>
        <dbReference type="ARBA" id="ARBA00022692"/>
    </source>
</evidence>
<evidence type="ECO:0000256" key="1">
    <source>
        <dbReference type="ARBA" id="ARBA00004141"/>
    </source>
</evidence>
<reference evidence="7 8" key="1">
    <citation type="journal article" date="2009" name="Stand. Genomic Sci.">
        <title>Complete genome sequence of Anaerococcus prevotii type strain (PC1).</title>
        <authorList>
            <person name="Labutti K."/>
            <person name="Pukall R."/>
            <person name="Steenblock K."/>
            <person name="Glavina Del Rio T."/>
            <person name="Tice H."/>
            <person name="Copeland A."/>
            <person name="Cheng J.F."/>
            <person name="Lucas S."/>
            <person name="Chen F."/>
            <person name="Nolan M."/>
            <person name="Bruce D."/>
            <person name="Goodwin L."/>
            <person name="Pitluck S."/>
            <person name="Ivanova N."/>
            <person name="Mavromatis K."/>
            <person name="Ovchinnikova G."/>
            <person name="Pati A."/>
            <person name="Chen A."/>
            <person name="Palaniappan K."/>
            <person name="Land M."/>
            <person name="Hauser L."/>
            <person name="Chang Y.J."/>
            <person name="Jeffries C.D."/>
            <person name="Chain P."/>
            <person name="Saunders E."/>
            <person name="Brettin T."/>
            <person name="Detter J.C."/>
            <person name="Han C."/>
            <person name="Goker M."/>
            <person name="Bristow J."/>
            <person name="Eisen J.A."/>
            <person name="Markowitz V."/>
            <person name="Hugenholtz P."/>
            <person name="Kyrpides N.C."/>
            <person name="Klenk H.P."/>
            <person name="Lapidus A."/>
        </authorList>
    </citation>
    <scope>NUCLEOTIDE SEQUENCE [LARGE SCALE GENOMIC DNA]</scope>
    <source>
        <strain evidence="8">ATCC 9321 / DSM 20548 / JCM 6508 / NCTC 11806 / PC1</strain>
    </source>
</reference>
<feature type="transmembrane region" description="Helical" evidence="5">
    <location>
        <begin position="276"/>
        <end position="293"/>
    </location>
</feature>
<keyword evidence="2 5" id="KW-0812">Transmembrane</keyword>
<dbReference type="HOGENOM" id="CLU_055441_0_0_9"/>
<dbReference type="InterPro" id="IPR052902">
    <property type="entry name" value="ABC-2_transporter"/>
</dbReference>
<evidence type="ECO:0000256" key="3">
    <source>
        <dbReference type="ARBA" id="ARBA00022989"/>
    </source>
</evidence>
<organism evidence="7 8">
    <name type="scientific">Anaerococcus prevotii (strain ATCC 9321 / DSM 20548 / JCM 6508 / NCTC 11806 / PC1)</name>
    <name type="common">Peptostreptococcus prevotii</name>
    <name type="synonym">Peptococcus prevotii</name>
    <dbReference type="NCBI Taxonomy" id="525919"/>
    <lineage>
        <taxon>Bacteria</taxon>
        <taxon>Bacillati</taxon>
        <taxon>Bacillota</taxon>
        <taxon>Tissierellia</taxon>
        <taxon>Tissierellales</taxon>
        <taxon>Peptoniphilaceae</taxon>
        <taxon>Anaerococcus</taxon>
    </lineage>
</organism>
<gene>
    <name evidence="7" type="ordered locus">Apre_1308</name>
</gene>
<keyword evidence="4 5" id="KW-0472">Membrane</keyword>
<dbReference type="Pfam" id="PF12698">
    <property type="entry name" value="ABC2_membrane_3"/>
    <property type="match status" value="1"/>
</dbReference>
<dbReference type="STRING" id="525919.Apre_1308"/>
<evidence type="ECO:0000313" key="8">
    <source>
        <dbReference type="Proteomes" id="UP000002294"/>
    </source>
</evidence>
<feature type="transmembrane region" description="Helical" evidence="5">
    <location>
        <begin position="161"/>
        <end position="185"/>
    </location>
</feature>
<dbReference type="EMBL" id="CP001708">
    <property type="protein sequence ID" value="ACV29331.1"/>
    <property type="molecule type" value="Genomic_DNA"/>
</dbReference>
<evidence type="ECO:0000313" key="7">
    <source>
        <dbReference type="EMBL" id="ACV29331.1"/>
    </source>
</evidence>
<dbReference type="AlphaFoldDB" id="C7RDR8"/>
<evidence type="ECO:0000256" key="4">
    <source>
        <dbReference type="ARBA" id="ARBA00023136"/>
    </source>
</evidence>
<feature type="transmembrane region" description="Helical" evidence="5">
    <location>
        <begin position="337"/>
        <end position="353"/>
    </location>
</feature>
<name>C7RDR8_ANAPD</name>
<dbReference type="Proteomes" id="UP000002294">
    <property type="component" value="Chromosome"/>
</dbReference>
<dbReference type="RefSeq" id="WP_015778230.1">
    <property type="nucleotide sequence ID" value="NC_013171.1"/>
</dbReference>
<dbReference type="InterPro" id="IPR013525">
    <property type="entry name" value="ABC2_TM"/>
</dbReference>
<keyword evidence="3 5" id="KW-1133">Transmembrane helix</keyword>
<comment type="subcellular location">
    <subcellularLocation>
        <location evidence="1">Membrane</location>
        <topology evidence="1">Multi-pass membrane protein</topology>
    </subcellularLocation>
</comment>
<keyword evidence="8" id="KW-1185">Reference proteome</keyword>
<sequence>MFLHTFKNTFKLLIRDKSLLFWSLVFPIVLGFFFTIALGNVTKSMNFEPIDLVVKEDLREDKYFDDFLKELEDEDIIIIHSEKSIDDEGITAYIKDRDKIVFKKSGIYESIIEDIINAYLRKGAMAEKILRKNPTFDLSYLSHRKSHIIDKSKRNLDFVNTFFYCLIGMQAMYGFTYGLLIIYRFEANLSTLAKRNAIAPLDRLTSLLSSICVGFIINFSVVLFTMLVFNKLYGVDFSNKLGPLILIGGLGSLFGVLFGILIGLASKASVEVKNGLGIAISMVLSYLSGMMDSSMKLMIEENAPIINKFNPIALINDAIYSLYYYDGYDRYLENVKYLLILIIIFLGLTLILTRSRQYDSL</sequence>
<dbReference type="PANTHER" id="PTHR43027">
    <property type="entry name" value="DOXORUBICIN RESISTANCE ABC TRANSPORTER PERMEASE PROTEIN DRRC-RELATED"/>
    <property type="match status" value="1"/>
</dbReference>
<evidence type="ECO:0000256" key="5">
    <source>
        <dbReference type="SAM" id="Phobius"/>
    </source>
</evidence>
<feature type="transmembrane region" description="Helical" evidence="5">
    <location>
        <begin position="205"/>
        <end position="229"/>
    </location>
</feature>
<feature type="domain" description="ABC-2 type transporter transmembrane" evidence="6">
    <location>
        <begin position="17"/>
        <end position="351"/>
    </location>
</feature>
<dbReference type="GO" id="GO:0016020">
    <property type="term" value="C:membrane"/>
    <property type="evidence" value="ECO:0007669"/>
    <property type="project" value="UniProtKB-SubCell"/>
</dbReference>
<dbReference type="KEGG" id="apr:Apre_1308"/>
<accession>C7RDR8</accession>